<feature type="chain" id="PRO_5020797567" evidence="2">
    <location>
        <begin position="20"/>
        <end position="367"/>
    </location>
</feature>
<name>A0A4S1XK61_9SPHN</name>
<reference evidence="3 4" key="1">
    <citation type="submission" date="2019-04" db="EMBL/GenBank/DDBJ databases">
        <title>Sphingomonas psychrotolerans sp. nov., isolated from soil in the Tianshan Mountains, Xinjiang, China.</title>
        <authorList>
            <person name="Luo Y."/>
            <person name="Sheng H."/>
        </authorList>
    </citation>
    <scope>NUCLEOTIDE SEQUENCE [LARGE SCALE GENOMIC DNA]</scope>
    <source>
        <strain evidence="3 4">ZFGT-11</strain>
    </source>
</reference>
<dbReference type="GO" id="GO:0006878">
    <property type="term" value="P:intracellular copper ion homeostasis"/>
    <property type="evidence" value="ECO:0007669"/>
    <property type="project" value="InterPro"/>
</dbReference>
<proteinExistence type="predicted"/>
<dbReference type="EMBL" id="SRXT01000001">
    <property type="protein sequence ID" value="TGX56220.1"/>
    <property type="molecule type" value="Genomic_DNA"/>
</dbReference>
<dbReference type="InterPro" id="IPR007939">
    <property type="entry name" value="Cu-R_B_prcur"/>
</dbReference>
<sequence>MKPLLFGLAPLALALPAAAQDHSMHDMPGMKMPAKVAPKPAVKAKAPKPRAPSKPAPRAHAQQAPVPRDPHAGHDMGNMPGGEAPAPQSAAPADAADPHAGHDLSAMPAMAAGIPTGTDLPPGNAPPPAPASDRAANRYWGAGAMAEAEGALRREHGGMIYSKLLFNLLEYQAGAGADGYRWDGEAWIGGDQDRFVVRSEGSGAFRGGVDEAEVQALYGRALDPYWNLRAGVRQDLGPGPRSTWATLGVEGVAPYWLELEGALFLSTRGDLLGRIEGHYDQRITQDLVLQPRAELNLAAQDVPASAIGAGASDIELGLRLRYERSRELAPYLGVSWDRKLGDTAGYARRRGEGSGGMRFVAGIRSWF</sequence>
<accession>A0A4S1XK61</accession>
<feature type="compositionally biased region" description="Low complexity" evidence="1">
    <location>
        <begin position="81"/>
        <end position="95"/>
    </location>
</feature>
<dbReference type="AlphaFoldDB" id="A0A4S1XK61"/>
<gene>
    <name evidence="3" type="ORF">E5A73_03775</name>
</gene>
<protein>
    <submittedName>
        <fullName evidence="3">Copper resistance protein CopB</fullName>
    </submittedName>
</protein>
<dbReference type="Proteomes" id="UP000306147">
    <property type="component" value="Unassembled WGS sequence"/>
</dbReference>
<comment type="caution">
    <text evidence="3">The sequence shown here is derived from an EMBL/GenBank/DDBJ whole genome shotgun (WGS) entry which is preliminary data.</text>
</comment>
<evidence type="ECO:0000313" key="3">
    <source>
        <dbReference type="EMBL" id="TGX56220.1"/>
    </source>
</evidence>
<evidence type="ECO:0000313" key="4">
    <source>
        <dbReference type="Proteomes" id="UP000306147"/>
    </source>
</evidence>
<dbReference type="GO" id="GO:0009279">
    <property type="term" value="C:cell outer membrane"/>
    <property type="evidence" value="ECO:0007669"/>
    <property type="project" value="InterPro"/>
</dbReference>
<keyword evidence="4" id="KW-1185">Reference proteome</keyword>
<dbReference type="RefSeq" id="WP_135962418.1">
    <property type="nucleotide sequence ID" value="NZ_SRXT01000001.1"/>
</dbReference>
<dbReference type="GO" id="GO:0005507">
    <property type="term" value="F:copper ion binding"/>
    <property type="evidence" value="ECO:0007669"/>
    <property type="project" value="InterPro"/>
</dbReference>
<feature type="compositionally biased region" description="Low complexity" evidence="1">
    <location>
        <begin position="33"/>
        <end position="44"/>
    </location>
</feature>
<evidence type="ECO:0000256" key="2">
    <source>
        <dbReference type="SAM" id="SignalP"/>
    </source>
</evidence>
<dbReference type="OrthoDB" id="9778934at2"/>
<evidence type="ECO:0000256" key="1">
    <source>
        <dbReference type="SAM" id="MobiDB-lite"/>
    </source>
</evidence>
<organism evidence="3 4">
    <name type="scientific">Sphingomonas gei</name>
    <dbReference type="NCBI Taxonomy" id="1395960"/>
    <lineage>
        <taxon>Bacteria</taxon>
        <taxon>Pseudomonadati</taxon>
        <taxon>Pseudomonadota</taxon>
        <taxon>Alphaproteobacteria</taxon>
        <taxon>Sphingomonadales</taxon>
        <taxon>Sphingomonadaceae</taxon>
        <taxon>Sphingomonas</taxon>
    </lineage>
</organism>
<feature type="signal peptide" evidence="2">
    <location>
        <begin position="1"/>
        <end position="19"/>
    </location>
</feature>
<dbReference type="Pfam" id="PF05275">
    <property type="entry name" value="CopB"/>
    <property type="match status" value="1"/>
</dbReference>
<keyword evidence="2" id="KW-0732">Signal</keyword>
<feature type="region of interest" description="Disordered" evidence="1">
    <location>
        <begin position="23"/>
        <end position="134"/>
    </location>
</feature>